<evidence type="ECO:0000256" key="1">
    <source>
        <dbReference type="ARBA" id="ARBA00002919"/>
    </source>
</evidence>
<evidence type="ECO:0000313" key="15">
    <source>
        <dbReference type="Proteomes" id="UP000679992"/>
    </source>
</evidence>
<comment type="function">
    <text evidence="1 11">Catalyzes the NADPH-dependent reduction of ketopantoate into pantoic acid.</text>
</comment>
<dbReference type="PANTHER" id="PTHR43765">
    <property type="entry name" value="2-DEHYDROPANTOATE 2-REDUCTASE-RELATED"/>
    <property type="match status" value="1"/>
</dbReference>
<dbReference type="InterPro" id="IPR008927">
    <property type="entry name" value="6-PGluconate_DH-like_C_sf"/>
</dbReference>
<evidence type="ECO:0000256" key="9">
    <source>
        <dbReference type="ARBA" id="ARBA00032024"/>
    </source>
</evidence>
<feature type="domain" description="Ketopantoate reductase N-terminal" evidence="12">
    <location>
        <begin position="3"/>
        <end position="158"/>
    </location>
</feature>
<sequence length="326" mass="35531">MKIEVIGSGALGMLFGGLLAASGDEVAFWTRTVEQAATLRERGIVVKGQDDSELHIAPKIFTASPITEATENTRQDTPDWILLTVKQRHIDASLLSGMKARMGNNTKIACFQNGVGHIEKIKTSFGGNSVYAVITTEGAKREEGSVVIRAGHGATRIGITGYSRFANLAKSGSEKNETSKKAGESLVNRLEKAGFESFLSNDIDKEIYRKLLINAVINPLTALLRIPNGELLEGEDRAELIRQLCEEGIRVYQACSIPYDSDMNAIIADVCRSTSTNTSSMLKDVLEGLPTEVDYINGHLVEMARSVNLQVPGHETLWRLIRALPT</sequence>
<evidence type="ECO:0000313" key="14">
    <source>
        <dbReference type="EMBL" id="GIP51725.1"/>
    </source>
</evidence>
<comment type="caution">
    <text evidence="14">The sequence shown here is derived from an EMBL/GenBank/DDBJ whole genome shotgun (WGS) entry which is preliminary data.</text>
</comment>
<evidence type="ECO:0000256" key="10">
    <source>
        <dbReference type="ARBA" id="ARBA00048793"/>
    </source>
</evidence>
<reference evidence="14 15" key="1">
    <citation type="submission" date="2021-03" db="EMBL/GenBank/DDBJ databases">
        <title>Antimicrobial resistance genes in bacteria isolated from Japanese honey, and their potential for conferring macrolide and lincosamide resistance in the American foulbrood pathogen Paenibacillus larvae.</title>
        <authorList>
            <person name="Okamoto M."/>
            <person name="Kumagai M."/>
            <person name="Kanamori H."/>
            <person name="Takamatsu D."/>
        </authorList>
    </citation>
    <scope>NUCLEOTIDE SEQUENCE [LARGE SCALE GENOMIC DNA]</scope>
    <source>
        <strain evidence="14 15">J42TS3</strain>
    </source>
</reference>
<dbReference type="InterPro" id="IPR003710">
    <property type="entry name" value="ApbA"/>
</dbReference>
<keyword evidence="7 11" id="KW-0521">NADP</keyword>
<dbReference type="SUPFAM" id="SSF51735">
    <property type="entry name" value="NAD(P)-binding Rossmann-fold domains"/>
    <property type="match status" value="1"/>
</dbReference>
<dbReference type="Proteomes" id="UP000679992">
    <property type="component" value="Unassembled WGS sequence"/>
</dbReference>
<evidence type="ECO:0000259" key="12">
    <source>
        <dbReference type="Pfam" id="PF02558"/>
    </source>
</evidence>
<evidence type="ECO:0000256" key="2">
    <source>
        <dbReference type="ARBA" id="ARBA00004994"/>
    </source>
</evidence>
<dbReference type="InterPro" id="IPR013332">
    <property type="entry name" value="KPR_N"/>
</dbReference>
<comment type="catalytic activity">
    <reaction evidence="10 11">
        <text>(R)-pantoate + NADP(+) = 2-dehydropantoate + NADPH + H(+)</text>
        <dbReference type="Rhea" id="RHEA:16233"/>
        <dbReference type="ChEBI" id="CHEBI:11561"/>
        <dbReference type="ChEBI" id="CHEBI:15378"/>
        <dbReference type="ChEBI" id="CHEBI:15980"/>
        <dbReference type="ChEBI" id="CHEBI:57783"/>
        <dbReference type="ChEBI" id="CHEBI:58349"/>
        <dbReference type="EC" id="1.1.1.169"/>
    </reaction>
</comment>
<dbReference type="Pfam" id="PF02558">
    <property type="entry name" value="ApbA"/>
    <property type="match status" value="1"/>
</dbReference>
<dbReference type="EC" id="1.1.1.169" evidence="4 11"/>
<dbReference type="SUPFAM" id="SSF48179">
    <property type="entry name" value="6-phosphogluconate dehydrogenase C-terminal domain-like"/>
    <property type="match status" value="1"/>
</dbReference>
<dbReference type="EMBL" id="BOSL01000002">
    <property type="protein sequence ID" value="GIP51725.1"/>
    <property type="molecule type" value="Genomic_DNA"/>
</dbReference>
<keyword evidence="8 11" id="KW-0560">Oxidoreductase</keyword>
<dbReference type="RefSeq" id="WP_213653838.1">
    <property type="nucleotide sequence ID" value="NZ_BOSL01000002.1"/>
</dbReference>
<protein>
    <recommendedName>
        <fullName evidence="5 11">2-dehydropantoate 2-reductase</fullName>
        <ecNumber evidence="4 11">1.1.1.169</ecNumber>
    </recommendedName>
    <alternativeName>
        <fullName evidence="9 11">Ketopantoate reductase</fullName>
    </alternativeName>
</protein>
<keyword evidence="6 11" id="KW-0566">Pantothenate biosynthesis</keyword>
<dbReference type="Gene3D" id="1.10.1040.10">
    <property type="entry name" value="N-(1-d-carboxylethyl)-l-norvaline Dehydrogenase, domain 2"/>
    <property type="match status" value="1"/>
</dbReference>
<accession>A0ABQ4M6Y3</accession>
<name>A0ABQ4M6Y3_9BACL</name>
<dbReference type="InterPro" id="IPR050838">
    <property type="entry name" value="Ketopantoate_reductase"/>
</dbReference>
<evidence type="ECO:0000256" key="6">
    <source>
        <dbReference type="ARBA" id="ARBA00022655"/>
    </source>
</evidence>
<evidence type="ECO:0000256" key="8">
    <source>
        <dbReference type="ARBA" id="ARBA00023002"/>
    </source>
</evidence>
<comment type="pathway">
    <text evidence="2 11">Cofactor biosynthesis; (R)-pantothenate biosynthesis; (R)-pantoate from 3-methyl-2-oxobutanoate: step 2/2.</text>
</comment>
<dbReference type="InterPro" id="IPR013328">
    <property type="entry name" value="6PGD_dom2"/>
</dbReference>
<evidence type="ECO:0000256" key="5">
    <source>
        <dbReference type="ARBA" id="ARBA00019465"/>
    </source>
</evidence>
<feature type="domain" description="Ketopantoate reductase C-terminal" evidence="13">
    <location>
        <begin position="202"/>
        <end position="323"/>
    </location>
</feature>
<dbReference type="PANTHER" id="PTHR43765:SF2">
    <property type="entry name" value="2-DEHYDROPANTOATE 2-REDUCTASE"/>
    <property type="match status" value="1"/>
</dbReference>
<proteinExistence type="inferred from homology"/>
<dbReference type="InterPro" id="IPR013752">
    <property type="entry name" value="KPA_reductase"/>
</dbReference>
<evidence type="ECO:0000256" key="11">
    <source>
        <dbReference type="RuleBase" id="RU362068"/>
    </source>
</evidence>
<dbReference type="NCBIfam" id="TIGR00745">
    <property type="entry name" value="apbA_panE"/>
    <property type="match status" value="1"/>
</dbReference>
<evidence type="ECO:0000256" key="4">
    <source>
        <dbReference type="ARBA" id="ARBA00013014"/>
    </source>
</evidence>
<dbReference type="Gene3D" id="3.40.50.720">
    <property type="entry name" value="NAD(P)-binding Rossmann-like Domain"/>
    <property type="match status" value="1"/>
</dbReference>
<keyword evidence="15" id="KW-1185">Reference proteome</keyword>
<gene>
    <name evidence="14" type="ORF">J42TS3_07600</name>
</gene>
<organism evidence="14 15">
    <name type="scientific">Paenibacillus vini</name>
    <dbReference type="NCBI Taxonomy" id="1476024"/>
    <lineage>
        <taxon>Bacteria</taxon>
        <taxon>Bacillati</taxon>
        <taxon>Bacillota</taxon>
        <taxon>Bacilli</taxon>
        <taxon>Bacillales</taxon>
        <taxon>Paenibacillaceae</taxon>
        <taxon>Paenibacillus</taxon>
    </lineage>
</organism>
<dbReference type="InterPro" id="IPR036291">
    <property type="entry name" value="NAD(P)-bd_dom_sf"/>
</dbReference>
<evidence type="ECO:0000259" key="13">
    <source>
        <dbReference type="Pfam" id="PF08546"/>
    </source>
</evidence>
<evidence type="ECO:0000256" key="3">
    <source>
        <dbReference type="ARBA" id="ARBA00007870"/>
    </source>
</evidence>
<evidence type="ECO:0000256" key="7">
    <source>
        <dbReference type="ARBA" id="ARBA00022857"/>
    </source>
</evidence>
<dbReference type="Pfam" id="PF08546">
    <property type="entry name" value="ApbA_C"/>
    <property type="match status" value="1"/>
</dbReference>
<comment type="similarity">
    <text evidence="3 11">Belongs to the ketopantoate reductase family.</text>
</comment>